<dbReference type="PANTHER" id="PTHR31490">
    <property type="entry name" value="GLYCOSYL HYDROLASE"/>
    <property type="match status" value="1"/>
</dbReference>
<organism evidence="11">
    <name type="scientific">bioreactor metagenome</name>
    <dbReference type="NCBI Taxonomy" id="1076179"/>
    <lineage>
        <taxon>unclassified sequences</taxon>
        <taxon>metagenomes</taxon>
        <taxon>ecological metagenomes</taxon>
    </lineage>
</organism>
<dbReference type="PANTHER" id="PTHR31490:SF88">
    <property type="entry name" value="BETA-XYLANASE"/>
    <property type="match status" value="1"/>
</dbReference>
<gene>
    <name evidence="11" type="ORF">SDC9_59454</name>
</gene>
<feature type="domain" description="GH10" evidence="10">
    <location>
        <begin position="128"/>
        <end position="412"/>
    </location>
</feature>
<evidence type="ECO:0000256" key="7">
    <source>
        <dbReference type="ARBA" id="ARBA00023277"/>
    </source>
</evidence>
<evidence type="ECO:0000256" key="9">
    <source>
        <dbReference type="ARBA" id="ARBA00023326"/>
    </source>
</evidence>
<comment type="catalytic activity">
    <reaction evidence="1">
        <text>Endohydrolysis of (1-&gt;4)-beta-D-xylosidic linkages in xylans.</text>
        <dbReference type="EC" id="3.2.1.8"/>
    </reaction>
</comment>
<evidence type="ECO:0000256" key="1">
    <source>
        <dbReference type="ARBA" id="ARBA00000681"/>
    </source>
</evidence>
<reference evidence="11" key="1">
    <citation type="submission" date="2019-08" db="EMBL/GenBank/DDBJ databases">
        <authorList>
            <person name="Kucharzyk K."/>
            <person name="Murdoch R.W."/>
            <person name="Higgins S."/>
            <person name="Loffler F."/>
        </authorList>
    </citation>
    <scope>NUCLEOTIDE SEQUENCE</scope>
</reference>
<evidence type="ECO:0000256" key="6">
    <source>
        <dbReference type="ARBA" id="ARBA00022801"/>
    </source>
</evidence>
<dbReference type="GO" id="GO:0031176">
    <property type="term" value="F:endo-1,4-beta-xylanase activity"/>
    <property type="evidence" value="ECO:0007669"/>
    <property type="project" value="UniProtKB-EC"/>
</dbReference>
<dbReference type="EC" id="3.2.1.8" evidence="3"/>
<dbReference type="Pfam" id="PF00331">
    <property type="entry name" value="Glyco_hydro_10"/>
    <property type="match status" value="1"/>
</dbReference>
<dbReference type="AlphaFoldDB" id="A0A644XAG1"/>
<dbReference type="Gene3D" id="3.20.20.80">
    <property type="entry name" value="Glycosidases"/>
    <property type="match status" value="1"/>
</dbReference>
<evidence type="ECO:0000256" key="2">
    <source>
        <dbReference type="ARBA" id="ARBA00007495"/>
    </source>
</evidence>
<keyword evidence="5" id="KW-0732">Signal</keyword>
<evidence type="ECO:0000256" key="5">
    <source>
        <dbReference type="ARBA" id="ARBA00022729"/>
    </source>
</evidence>
<dbReference type="InterPro" id="IPR017853">
    <property type="entry name" value="GH"/>
</dbReference>
<keyword evidence="4" id="KW-0858">Xylan degradation</keyword>
<dbReference type="InterPro" id="IPR044846">
    <property type="entry name" value="GH10"/>
</dbReference>
<accession>A0A644XAG1</accession>
<keyword evidence="7" id="KW-0119">Carbohydrate metabolism</keyword>
<dbReference type="InterPro" id="IPR001000">
    <property type="entry name" value="GH10_dom"/>
</dbReference>
<dbReference type="SUPFAM" id="SSF51445">
    <property type="entry name" value="(Trans)glycosidases"/>
    <property type="match status" value="1"/>
</dbReference>
<comment type="similarity">
    <text evidence="2">Belongs to the glycosyl hydrolase 10 (cellulase F) family.</text>
</comment>
<proteinExistence type="inferred from homology"/>
<dbReference type="EMBL" id="VSSQ01002067">
    <property type="protein sequence ID" value="MPM13099.1"/>
    <property type="molecule type" value="Genomic_DNA"/>
</dbReference>
<keyword evidence="8" id="KW-0326">Glycosidase</keyword>
<evidence type="ECO:0000256" key="4">
    <source>
        <dbReference type="ARBA" id="ARBA00022651"/>
    </source>
</evidence>
<evidence type="ECO:0000256" key="8">
    <source>
        <dbReference type="ARBA" id="ARBA00023295"/>
    </source>
</evidence>
<name>A0A644XAG1_9ZZZZ</name>
<evidence type="ECO:0000256" key="3">
    <source>
        <dbReference type="ARBA" id="ARBA00012590"/>
    </source>
</evidence>
<keyword evidence="9" id="KW-0624">Polysaccharide degradation</keyword>
<comment type="caution">
    <text evidence="11">The sequence shown here is derived from an EMBL/GenBank/DDBJ whole genome shotgun (WGS) entry which is preliminary data.</text>
</comment>
<dbReference type="GO" id="GO:0045493">
    <property type="term" value="P:xylan catabolic process"/>
    <property type="evidence" value="ECO:0007669"/>
    <property type="project" value="UniProtKB-KW"/>
</dbReference>
<protein>
    <recommendedName>
        <fullName evidence="3">endo-1,4-beta-xylanase</fullName>
        <ecNumber evidence="3">3.2.1.8</ecNumber>
    </recommendedName>
</protein>
<evidence type="ECO:0000259" key="10">
    <source>
        <dbReference type="Pfam" id="PF00331"/>
    </source>
</evidence>
<evidence type="ECO:0000313" key="11">
    <source>
        <dbReference type="EMBL" id="MPM13099.1"/>
    </source>
</evidence>
<keyword evidence="6" id="KW-0378">Hydrolase</keyword>
<sequence length="681" mass="76698">MKRIMITGLVFVMLISACVPQTAAPTAAIKTPILQPTLPATLTPIPTQTQFQATPMAPYTPNPLSAEDEAAYQQALKDIPVYRQGNMHLTLVDASGNPLSGYRVNYRQTSHDFLFGGVANPFYANSLQQAGMNTITEYMDWRWLEPEQGKFTLDFANYWLGIDELKSGGMFIKTNTLYSPGELVPYYQDVPYDEFLTRLYNHVATTVKRFAPEVDDWEAVLEPNFGNHNPMNLTKDQYYEAISTSIRAIRENDPTAWVEINFSYNCGGIDWLDNTKIIQEMLDRNIDFDVVGLQFYDNATHVDGTVFPKRSLSELSACYDKYEKLLAPYGKRIVGSEFSVPSDLPDGQMGYWNVPWSEETQAQYLTTVYTIFFAKQHNLGLVWWNTVEPSPHVYHGGIIQQDGTPKKAYYALQNLINDWTTTGTGITDASGSLNFRGFGGDYEVEIVNPATGESMVTQVHITEQKESNQTINYEGSKWFTAQRTTLEILVAYWQEKDDRDLTQKGKDYLALIDHHLQAGEWSLAKQTLSAALDELAVTTEIIIPMDQIIPVEDDSGEGVTTENGSWLLWGAGVIHYLYEFPAGTVTVVVKAHANNEAGESPIMVAGVGANYSQMWKVANEQSQEYTFTTITSGNEQDLTIRFPYDEQIYSRINQQNGNVGELKLYVDEVKLIIEITQIIEK</sequence>
<dbReference type="PROSITE" id="PS51257">
    <property type="entry name" value="PROKAR_LIPOPROTEIN"/>
    <property type="match status" value="1"/>
</dbReference>